<feature type="region of interest" description="Disordered" evidence="1">
    <location>
        <begin position="14"/>
        <end position="87"/>
    </location>
</feature>
<keyword evidence="3" id="KW-1185">Reference proteome</keyword>
<dbReference type="EnsemblPlants" id="TuG1812G0400003971.01.T03">
    <property type="protein sequence ID" value="TuG1812G0400003971.01.T03"/>
    <property type="gene ID" value="TuG1812G0400003971.01"/>
</dbReference>
<sequence length="142" mass="15468">MGLASAASLLTNGLGLARSESRESTTSRFFLPPATTAHTDAAEREIGGGSPGRDRPEREEEDDTRRALRQLRGKHPHREVPWRPGGGAAALALLPRQARRREPQGGQVRGAPRRLPQVHCVQESGVTRVATQNEVLTRDTSH</sequence>
<dbReference type="AlphaFoldDB" id="A0A8R7UB21"/>
<proteinExistence type="predicted"/>
<feature type="compositionally biased region" description="Basic residues" evidence="1">
    <location>
        <begin position="67"/>
        <end position="77"/>
    </location>
</feature>
<reference evidence="2" key="2">
    <citation type="submission" date="2018-03" db="EMBL/GenBank/DDBJ databases">
        <title>The Triticum urartu genome reveals the dynamic nature of wheat genome evolution.</title>
        <authorList>
            <person name="Ling H."/>
            <person name="Ma B."/>
            <person name="Shi X."/>
            <person name="Liu H."/>
            <person name="Dong L."/>
            <person name="Sun H."/>
            <person name="Cao Y."/>
            <person name="Gao Q."/>
            <person name="Zheng S."/>
            <person name="Li Y."/>
            <person name="Yu Y."/>
            <person name="Du H."/>
            <person name="Qi M."/>
            <person name="Li Y."/>
            <person name="Yu H."/>
            <person name="Cui Y."/>
            <person name="Wang N."/>
            <person name="Chen C."/>
            <person name="Wu H."/>
            <person name="Zhao Y."/>
            <person name="Zhang J."/>
            <person name="Li Y."/>
            <person name="Zhou W."/>
            <person name="Zhang B."/>
            <person name="Hu W."/>
            <person name="Eijk M."/>
            <person name="Tang J."/>
            <person name="Witsenboer H."/>
            <person name="Zhao S."/>
            <person name="Li Z."/>
            <person name="Zhang A."/>
            <person name="Wang D."/>
            <person name="Liang C."/>
        </authorList>
    </citation>
    <scope>NUCLEOTIDE SEQUENCE [LARGE SCALE GENOMIC DNA]</scope>
    <source>
        <strain evidence="2">cv. G1812</strain>
    </source>
</reference>
<dbReference type="Gramene" id="TuG1812G0400003971.01.T03">
    <property type="protein sequence ID" value="TuG1812G0400003971.01.T03"/>
    <property type="gene ID" value="TuG1812G0400003971.01"/>
</dbReference>
<evidence type="ECO:0000256" key="1">
    <source>
        <dbReference type="SAM" id="MobiDB-lite"/>
    </source>
</evidence>
<reference evidence="3" key="1">
    <citation type="journal article" date="2013" name="Nature">
        <title>Draft genome of the wheat A-genome progenitor Triticum urartu.</title>
        <authorList>
            <person name="Ling H.Q."/>
            <person name="Zhao S."/>
            <person name="Liu D."/>
            <person name="Wang J."/>
            <person name="Sun H."/>
            <person name="Zhang C."/>
            <person name="Fan H."/>
            <person name="Li D."/>
            <person name="Dong L."/>
            <person name="Tao Y."/>
            <person name="Gao C."/>
            <person name="Wu H."/>
            <person name="Li Y."/>
            <person name="Cui Y."/>
            <person name="Guo X."/>
            <person name="Zheng S."/>
            <person name="Wang B."/>
            <person name="Yu K."/>
            <person name="Liang Q."/>
            <person name="Yang W."/>
            <person name="Lou X."/>
            <person name="Chen J."/>
            <person name="Feng M."/>
            <person name="Jian J."/>
            <person name="Zhang X."/>
            <person name="Luo G."/>
            <person name="Jiang Y."/>
            <person name="Liu J."/>
            <person name="Wang Z."/>
            <person name="Sha Y."/>
            <person name="Zhang B."/>
            <person name="Wu H."/>
            <person name="Tang D."/>
            <person name="Shen Q."/>
            <person name="Xue P."/>
            <person name="Zou S."/>
            <person name="Wang X."/>
            <person name="Liu X."/>
            <person name="Wang F."/>
            <person name="Yang Y."/>
            <person name="An X."/>
            <person name="Dong Z."/>
            <person name="Zhang K."/>
            <person name="Zhang X."/>
            <person name="Luo M.C."/>
            <person name="Dvorak J."/>
            <person name="Tong Y."/>
            <person name="Wang J."/>
            <person name="Yang H."/>
            <person name="Li Z."/>
            <person name="Wang D."/>
            <person name="Zhang A."/>
            <person name="Wang J."/>
        </authorList>
    </citation>
    <scope>NUCLEOTIDE SEQUENCE</scope>
    <source>
        <strain evidence="3">cv. G1812</strain>
    </source>
</reference>
<dbReference type="Proteomes" id="UP000015106">
    <property type="component" value="Chromosome 4"/>
</dbReference>
<dbReference type="Gramene" id="TuG1812G0400003971.01.T02">
    <property type="protein sequence ID" value="TuG1812G0400003971.01.T02"/>
    <property type="gene ID" value="TuG1812G0400003971.01"/>
</dbReference>
<reference evidence="2" key="3">
    <citation type="submission" date="2022-06" db="UniProtKB">
        <authorList>
            <consortium name="EnsemblPlants"/>
        </authorList>
    </citation>
    <scope>IDENTIFICATION</scope>
</reference>
<accession>A0A8R7UB21</accession>
<protein>
    <submittedName>
        <fullName evidence="2">Uncharacterized protein</fullName>
    </submittedName>
</protein>
<name>A0A8R7UB21_TRIUA</name>
<organism evidence="2 3">
    <name type="scientific">Triticum urartu</name>
    <name type="common">Red wild einkorn</name>
    <name type="synonym">Crithodium urartu</name>
    <dbReference type="NCBI Taxonomy" id="4572"/>
    <lineage>
        <taxon>Eukaryota</taxon>
        <taxon>Viridiplantae</taxon>
        <taxon>Streptophyta</taxon>
        <taxon>Embryophyta</taxon>
        <taxon>Tracheophyta</taxon>
        <taxon>Spermatophyta</taxon>
        <taxon>Magnoliopsida</taxon>
        <taxon>Liliopsida</taxon>
        <taxon>Poales</taxon>
        <taxon>Poaceae</taxon>
        <taxon>BOP clade</taxon>
        <taxon>Pooideae</taxon>
        <taxon>Triticodae</taxon>
        <taxon>Triticeae</taxon>
        <taxon>Triticinae</taxon>
        <taxon>Triticum</taxon>
    </lineage>
</organism>
<feature type="region of interest" description="Disordered" evidence="1">
    <location>
        <begin position="98"/>
        <end position="117"/>
    </location>
</feature>
<evidence type="ECO:0000313" key="2">
    <source>
        <dbReference type="EnsemblPlants" id="TuG1812G0400003971.01.T02"/>
    </source>
</evidence>
<feature type="compositionally biased region" description="Basic and acidic residues" evidence="1">
    <location>
        <begin position="40"/>
        <end position="66"/>
    </location>
</feature>
<dbReference type="EnsemblPlants" id="TuG1812G0400003971.01.T02">
    <property type="protein sequence ID" value="TuG1812G0400003971.01.T02"/>
    <property type="gene ID" value="TuG1812G0400003971.01"/>
</dbReference>
<evidence type="ECO:0000313" key="3">
    <source>
        <dbReference type="Proteomes" id="UP000015106"/>
    </source>
</evidence>